<dbReference type="InterPro" id="IPR027417">
    <property type="entry name" value="P-loop_NTPase"/>
</dbReference>
<dbReference type="Pfam" id="PF08423">
    <property type="entry name" value="Rad51"/>
    <property type="match status" value="1"/>
</dbReference>
<dbReference type="STRING" id="30019.A0A0M3QV09"/>
<comment type="subcellular location">
    <subcellularLocation>
        <location evidence="1">Nucleus</location>
    </subcellularLocation>
</comment>
<evidence type="ECO:0000256" key="3">
    <source>
        <dbReference type="ARBA" id="ARBA00022741"/>
    </source>
</evidence>
<dbReference type="PANTHER" id="PTHR46457:SF1">
    <property type="entry name" value="DNA REPAIR PROTEIN RAD51 HOMOLOG 4"/>
    <property type="match status" value="1"/>
</dbReference>
<comment type="similarity">
    <text evidence="2">Belongs to the RecA family. RAD51 subfamily.</text>
</comment>
<evidence type="ECO:0000313" key="12">
    <source>
        <dbReference type="Proteomes" id="UP000494163"/>
    </source>
</evidence>
<keyword evidence="6" id="KW-0238">DNA-binding</keyword>
<gene>
    <name evidence="11" type="ORF">Dbus_chr2Rg1142</name>
</gene>
<dbReference type="EMBL" id="CP012524">
    <property type="protein sequence ID" value="ALC41563.1"/>
    <property type="molecule type" value="Genomic_DNA"/>
</dbReference>
<protein>
    <submittedName>
        <fullName evidence="11">Rad51C</fullName>
    </submittedName>
</protein>
<organism evidence="11 12">
    <name type="scientific">Drosophila busckii</name>
    <name type="common">Fruit fly</name>
    <dbReference type="NCBI Taxonomy" id="30019"/>
    <lineage>
        <taxon>Eukaryota</taxon>
        <taxon>Metazoa</taxon>
        <taxon>Ecdysozoa</taxon>
        <taxon>Arthropoda</taxon>
        <taxon>Hexapoda</taxon>
        <taxon>Insecta</taxon>
        <taxon>Pterygota</taxon>
        <taxon>Neoptera</taxon>
        <taxon>Endopterygota</taxon>
        <taxon>Diptera</taxon>
        <taxon>Brachycera</taxon>
        <taxon>Muscomorpha</taxon>
        <taxon>Ephydroidea</taxon>
        <taxon>Drosophilidae</taxon>
        <taxon>Drosophila</taxon>
    </lineage>
</organism>
<dbReference type="GO" id="GO:0042148">
    <property type="term" value="P:DNA strand invasion"/>
    <property type="evidence" value="ECO:0007669"/>
    <property type="project" value="TreeGrafter"/>
</dbReference>
<keyword evidence="8" id="KW-0234">DNA repair</keyword>
<keyword evidence="12" id="KW-1185">Reference proteome</keyword>
<dbReference type="PANTHER" id="PTHR46457">
    <property type="entry name" value="DNA REPAIR PROTEIN RAD51 HOMOLOG 4"/>
    <property type="match status" value="1"/>
</dbReference>
<sequence length="327" mass="36555">MKTTAGKDLSEYHLSLLKKRNITTPLEFMTANNLNKLLAINVEDIVNIKRELQPLLVSSAKLNELYQPEPFNYSTGIKELDALLDRIGQPLRPGRVWELCGETDVGKTELLYTLAVNFVSQYKESNQQVLFIDNKHSFSSRRFNQILLERKLDTATINKCLSVIHVAEVTTAKNFIETLEGMLETCFTYADNNDIMANIKLVIVDSVTASFMFMCSNFGRNQGRYFLTELAMLVRKLASKYGIAFVLGNLTMSYDSDEDGTEATDELQFQTGSMLGAYWSSVSTLTLALELPEGNNSDGLRQVNVLKNCYGISTGSCVLRITDAGVI</sequence>
<evidence type="ECO:0000256" key="2">
    <source>
        <dbReference type="ARBA" id="ARBA00007095"/>
    </source>
</evidence>
<dbReference type="GO" id="GO:0003697">
    <property type="term" value="F:single-stranded DNA binding"/>
    <property type="evidence" value="ECO:0007669"/>
    <property type="project" value="TreeGrafter"/>
</dbReference>
<evidence type="ECO:0000259" key="10">
    <source>
        <dbReference type="PROSITE" id="PS50162"/>
    </source>
</evidence>
<dbReference type="GO" id="GO:0005524">
    <property type="term" value="F:ATP binding"/>
    <property type="evidence" value="ECO:0007669"/>
    <property type="project" value="UniProtKB-KW"/>
</dbReference>
<dbReference type="GO" id="GO:0007131">
    <property type="term" value="P:reciprocal meiotic recombination"/>
    <property type="evidence" value="ECO:0007669"/>
    <property type="project" value="TreeGrafter"/>
</dbReference>
<evidence type="ECO:0000256" key="9">
    <source>
        <dbReference type="ARBA" id="ARBA00023242"/>
    </source>
</evidence>
<keyword evidence="4" id="KW-0227">DNA damage</keyword>
<dbReference type="CDD" id="cd19489">
    <property type="entry name" value="Rad51D"/>
    <property type="match status" value="1"/>
</dbReference>
<evidence type="ECO:0000256" key="7">
    <source>
        <dbReference type="ARBA" id="ARBA00023172"/>
    </source>
</evidence>
<dbReference type="GO" id="GO:0000724">
    <property type="term" value="P:double-strand break repair via homologous recombination"/>
    <property type="evidence" value="ECO:0007669"/>
    <property type="project" value="TreeGrafter"/>
</dbReference>
<keyword evidence="9" id="KW-0539">Nucleus</keyword>
<name>A0A0M3QV09_DROBS</name>
<dbReference type="SUPFAM" id="SSF52540">
    <property type="entry name" value="P-loop containing nucleoside triphosphate hydrolases"/>
    <property type="match status" value="1"/>
</dbReference>
<dbReference type="GO" id="GO:0033063">
    <property type="term" value="C:Rad51B-Rad51C-Rad51D-XRCC2 complex"/>
    <property type="evidence" value="ECO:0007669"/>
    <property type="project" value="TreeGrafter"/>
</dbReference>
<dbReference type="Proteomes" id="UP000494163">
    <property type="component" value="Chromosome 2R"/>
</dbReference>
<reference evidence="11 12" key="1">
    <citation type="submission" date="2015-08" db="EMBL/GenBank/DDBJ databases">
        <title>Ancestral chromatin configuration constrains chromatin evolution on differentiating sex chromosomes in Drosophila.</title>
        <authorList>
            <person name="Zhou Q."/>
            <person name="Bachtrog D."/>
        </authorList>
    </citation>
    <scope>NUCLEOTIDE SEQUENCE [LARGE SCALE GENOMIC DNA]</scope>
    <source>
        <tissue evidence="11">Whole larvae</tissue>
    </source>
</reference>
<dbReference type="GO" id="GO:0000723">
    <property type="term" value="P:telomere maintenance"/>
    <property type="evidence" value="ECO:0007669"/>
    <property type="project" value="TreeGrafter"/>
</dbReference>
<keyword evidence="7" id="KW-0233">DNA recombination</keyword>
<dbReference type="GO" id="GO:0005815">
    <property type="term" value="C:microtubule organizing center"/>
    <property type="evidence" value="ECO:0007669"/>
    <property type="project" value="TreeGrafter"/>
</dbReference>
<dbReference type="OMA" id="CKRIQDM"/>
<dbReference type="Gene3D" id="3.40.50.300">
    <property type="entry name" value="P-loop containing nucleotide triphosphate hydrolases"/>
    <property type="match status" value="1"/>
</dbReference>
<proteinExistence type="inferred from homology"/>
<dbReference type="InterPro" id="IPR013632">
    <property type="entry name" value="Rad51_C"/>
</dbReference>
<keyword evidence="3" id="KW-0547">Nucleotide-binding</keyword>
<evidence type="ECO:0000256" key="4">
    <source>
        <dbReference type="ARBA" id="ARBA00022763"/>
    </source>
</evidence>
<evidence type="ECO:0000256" key="6">
    <source>
        <dbReference type="ARBA" id="ARBA00023125"/>
    </source>
</evidence>
<dbReference type="GO" id="GO:0005657">
    <property type="term" value="C:replication fork"/>
    <property type="evidence" value="ECO:0007669"/>
    <property type="project" value="TreeGrafter"/>
</dbReference>
<dbReference type="InterPro" id="IPR047323">
    <property type="entry name" value="Rad51D_C"/>
</dbReference>
<dbReference type="SMR" id="A0A0M3QV09"/>
<dbReference type="GO" id="GO:0000400">
    <property type="term" value="F:four-way junction DNA binding"/>
    <property type="evidence" value="ECO:0007669"/>
    <property type="project" value="TreeGrafter"/>
</dbReference>
<dbReference type="PROSITE" id="PS50162">
    <property type="entry name" value="RECA_2"/>
    <property type="match status" value="1"/>
</dbReference>
<dbReference type="AlphaFoldDB" id="A0A0M3QV09"/>
<keyword evidence="5" id="KW-0067">ATP-binding</keyword>
<dbReference type="GO" id="GO:0140664">
    <property type="term" value="F:ATP-dependent DNA damage sensor activity"/>
    <property type="evidence" value="ECO:0007669"/>
    <property type="project" value="InterPro"/>
</dbReference>
<accession>A0A0M3QV09</accession>
<dbReference type="InterPro" id="IPR020588">
    <property type="entry name" value="RecA_ATP-bd"/>
</dbReference>
<evidence type="ECO:0000256" key="5">
    <source>
        <dbReference type="ARBA" id="ARBA00022840"/>
    </source>
</evidence>
<feature type="domain" description="RecA family profile 1" evidence="10">
    <location>
        <begin position="69"/>
        <end position="251"/>
    </location>
</feature>
<dbReference type="InterPro" id="IPR051988">
    <property type="entry name" value="HRR_RAD51_Paralog"/>
</dbReference>
<evidence type="ECO:0000256" key="8">
    <source>
        <dbReference type="ARBA" id="ARBA00023204"/>
    </source>
</evidence>
<evidence type="ECO:0000256" key="1">
    <source>
        <dbReference type="ARBA" id="ARBA00004123"/>
    </source>
</evidence>
<evidence type="ECO:0000313" key="11">
    <source>
        <dbReference type="EMBL" id="ALC41563.1"/>
    </source>
</evidence>
<dbReference type="OrthoDB" id="336321at2759"/>